<dbReference type="InterPro" id="IPR003661">
    <property type="entry name" value="HisK_dim/P_dom"/>
</dbReference>
<dbReference type="AlphaFoldDB" id="A0A517TXN7"/>
<comment type="catalytic activity">
    <reaction evidence="1">
        <text>ATP + protein L-histidine = ADP + protein N-phospho-L-histidine.</text>
        <dbReference type="EC" id="2.7.13.3"/>
    </reaction>
</comment>
<sequence>MRLANFILSNVEPILAESETFARSIVPGENLGQLALRDHAGQILQATARDMKFPQSAAEQAKKSKGLDHGPSGDALDGASKLHAVDRLGLGFNLLEVMSEYRALRASVLRLWRESLPAPDDRDVDDITRFNESLDQSITKAVASYTSRVDQARDMFLAILSHDLRNPLNSIGMNAHLVPLVCADPVEAMACGQQITRSVTVMERMISDLLDYTRTRLGAGMPVKPAPLDLGSVARELFNEFRTAHPDRDIQLRTDGDLNGRWDADRVRQANSNLLGNAIEHGSADYPVTLALRGETTNVFIEVHNGGDPILPGEMQKIFDPLVRGSSAEHPRKNRPGSIGMGLYIAREVAKSHNGRIEVTSSPEEGTSFTIRLPRESAPREGQPILDAGHIENM</sequence>
<dbReference type="Gene3D" id="1.10.287.130">
    <property type="match status" value="1"/>
</dbReference>
<dbReference type="EC" id="2.7.13.3" evidence="2"/>
<evidence type="ECO:0000256" key="4">
    <source>
        <dbReference type="ARBA" id="ARBA00022741"/>
    </source>
</evidence>
<keyword evidence="11" id="KW-1185">Reference proteome</keyword>
<dbReference type="PROSITE" id="PS50109">
    <property type="entry name" value="HIS_KIN"/>
    <property type="match status" value="1"/>
</dbReference>
<evidence type="ECO:0000256" key="5">
    <source>
        <dbReference type="ARBA" id="ARBA00022777"/>
    </source>
</evidence>
<dbReference type="Pfam" id="PF02518">
    <property type="entry name" value="HATPase_c"/>
    <property type="match status" value="1"/>
</dbReference>
<dbReference type="SMART" id="SM00387">
    <property type="entry name" value="HATPase_c"/>
    <property type="match status" value="1"/>
</dbReference>
<accession>A0A517TXN7</accession>
<evidence type="ECO:0000256" key="2">
    <source>
        <dbReference type="ARBA" id="ARBA00012438"/>
    </source>
</evidence>
<dbReference type="Pfam" id="PF00512">
    <property type="entry name" value="HisKA"/>
    <property type="match status" value="1"/>
</dbReference>
<evidence type="ECO:0000256" key="3">
    <source>
        <dbReference type="ARBA" id="ARBA00022679"/>
    </source>
</evidence>
<dbReference type="KEGG" id="llh:I41_23260"/>
<evidence type="ECO:0000256" key="6">
    <source>
        <dbReference type="ARBA" id="ARBA00022840"/>
    </source>
</evidence>
<keyword evidence="6" id="KW-0067">ATP-binding</keyword>
<dbReference type="GO" id="GO:0000156">
    <property type="term" value="F:phosphorelay response regulator activity"/>
    <property type="evidence" value="ECO:0007669"/>
    <property type="project" value="TreeGrafter"/>
</dbReference>
<evidence type="ECO:0000259" key="9">
    <source>
        <dbReference type="PROSITE" id="PS50109"/>
    </source>
</evidence>
<dbReference type="GO" id="GO:0030295">
    <property type="term" value="F:protein kinase activator activity"/>
    <property type="evidence" value="ECO:0007669"/>
    <property type="project" value="TreeGrafter"/>
</dbReference>
<feature type="domain" description="Histidine kinase" evidence="9">
    <location>
        <begin position="159"/>
        <end position="377"/>
    </location>
</feature>
<keyword evidence="7" id="KW-0902">Two-component regulatory system</keyword>
<evidence type="ECO:0000256" key="7">
    <source>
        <dbReference type="ARBA" id="ARBA00023012"/>
    </source>
</evidence>
<dbReference type="InterPro" id="IPR036890">
    <property type="entry name" value="HATPase_C_sf"/>
</dbReference>
<dbReference type="InterPro" id="IPR036097">
    <property type="entry name" value="HisK_dim/P_sf"/>
</dbReference>
<dbReference type="SUPFAM" id="SSF47384">
    <property type="entry name" value="Homodimeric domain of signal transducing histidine kinase"/>
    <property type="match status" value="1"/>
</dbReference>
<evidence type="ECO:0000256" key="1">
    <source>
        <dbReference type="ARBA" id="ARBA00000085"/>
    </source>
</evidence>
<dbReference type="Proteomes" id="UP000317909">
    <property type="component" value="Chromosome"/>
</dbReference>
<proteinExistence type="predicted"/>
<evidence type="ECO:0000313" key="10">
    <source>
        <dbReference type="EMBL" id="QDT73137.1"/>
    </source>
</evidence>
<dbReference type="GO" id="GO:0007234">
    <property type="term" value="P:osmosensory signaling via phosphorelay pathway"/>
    <property type="evidence" value="ECO:0007669"/>
    <property type="project" value="TreeGrafter"/>
</dbReference>
<dbReference type="InterPro" id="IPR050351">
    <property type="entry name" value="BphY/WalK/GraS-like"/>
</dbReference>
<dbReference type="SMART" id="SM00388">
    <property type="entry name" value="HisKA"/>
    <property type="match status" value="1"/>
</dbReference>
<organism evidence="10 11">
    <name type="scientific">Lacipirellula limnantheis</name>
    <dbReference type="NCBI Taxonomy" id="2528024"/>
    <lineage>
        <taxon>Bacteria</taxon>
        <taxon>Pseudomonadati</taxon>
        <taxon>Planctomycetota</taxon>
        <taxon>Planctomycetia</taxon>
        <taxon>Pirellulales</taxon>
        <taxon>Lacipirellulaceae</taxon>
        <taxon>Lacipirellula</taxon>
    </lineage>
</organism>
<dbReference type="InterPro" id="IPR005467">
    <property type="entry name" value="His_kinase_dom"/>
</dbReference>
<dbReference type="Gene3D" id="3.30.565.10">
    <property type="entry name" value="Histidine kinase-like ATPase, C-terminal domain"/>
    <property type="match status" value="1"/>
</dbReference>
<keyword evidence="4" id="KW-0547">Nucleotide-binding</keyword>
<dbReference type="CDD" id="cd00082">
    <property type="entry name" value="HisKA"/>
    <property type="match status" value="1"/>
</dbReference>
<protein>
    <recommendedName>
        <fullName evidence="2">histidine kinase</fullName>
        <ecNumber evidence="2">2.7.13.3</ecNumber>
    </recommendedName>
</protein>
<dbReference type="GO" id="GO:0000155">
    <property type="term" value="F:phosphorelay sensor kinase activity"/>
    <property type="evidence" value="ECO:0007669"/>
    <property type="project" value="InterPro"/>
</dbReference>
<reference evidence="10 11" key="1">
    <citation type="submission" date="2019-02" db="EMBL/GenBank/DDBJ databases">
        <title>Deep-cultivation of Planctomycetes and their phenomic and genomic characterization uncovers novel biology.</title>
        <authorList>
            <person name="Wiegand S."/>
            <person name="Jogler M."/>
            <person name="Boedeker C."/>
            <person name="Pinto D."/>
            <person name="Vollmers J."/>
            <person name="Rivas-Marin E."/>
            <person name="Kohn T."/>
            <person name="Peeters S.H."/>
            <person name="Heuer A."/>
            <person name="Rast P."/>
            <person name="Oberbeckmann S."/>
            <person name="Bunk B."/>
            <person name="Jeske O."/>
            <person name="Meyerdierks A."/>
            <person name="Storesund J.E."/>
            <person name="Kallscheuer N."/>
            <person name="Luecker S."/>
            <person name="Lage O.M."/>
            <person name="Pohl T."/>
            <person name="Merkel B.J."/>
            <person name="Hornburger P."/>
            <person name="Mueller R.-W."/>
            <person name="Bruemmer F."/>
            <person name="Labrenz M."/>
            <person name="Spormann A.M."/>
            <person name="Op den Camp H."/>
            <person name="Overmann J."/>
            <person name="Amann R."/>
            <person name="Jetten M.S.M."/>
            <person name="Mascher T."/>
            <person name="Medema M.H."/>
            <person name="Devos D.P."/>
            <person name="Kaster A.-K."/>
            <person name="Ovreas L."/>
            <person name="Rohde M."/>
            <person name="Galperin M.Y."/>
            <person name="Jogler C."/>
        </authorList>
    </citation>
    <scope>NUCLEOTIDE SEQUENCE [LARGE SCALE GENOMIC DNA]</scope>
    <source>
        <strain evidence="10 11">I41</strain>
    </source>
</reference>
<dbReference type="GO" id="GO:0005524">
    <property type="term" value="F:ATP binding"/>
    <property type="evidence" value="ECO:0007669"/>
    <property type="project" value="UniProtKB-KW"/>
</dbReference>
<name>A0A517TXN7_9BACT</name>
<keyword evidence="3 10" id="KW-0808">Transferase</keyword>
<keyword evidence="5" id="KW-0418">Kinase</keyword>
<dbReference type="PANTHER" id="PTHR42878:SF7">
    <property type="entry name" value="SENSOR HISTIDINE KINASE GLRK"/>
    <property type="match status" value="1"/>
</dbReference>
<dbReference type="EMBL" id="CP036339">
    <property type="protein sequence ID" value="QDT73137.1"/>
    <property type="molecule type" value="Genomic_DNA"/>
</dbReference>
<evidence type="ECO:0000313" key="11">
    <source>
        <dbReference type="Proteomes" id="UP000317909"/>
    </source>
</evidence>
<gene>
    <name evidence="10" type="primary">bphP</name>
    <name evidence="10" type="ORF">I41_23260</name>
</gene>
<dbReference type="InterPro" id="IPR003594">
    <property type="entry name" value="HATPase_dom"/>
</dbReference>
<dbReference type="OrthoDB" id="9808408at2"/>
<evidence type="ECO:0000256" key="8">
    <source>
        <dbReference type="SAM" id="MobiDB-lite"/>
    </source>
</evidence>
<feature type="region of interest" description="Disordered" evidence="8">
    <location>
        <begin position="54"/>
        <end position="73"/>
    </location>
</feature>
<dbReference type="PANTHER" id="PTHR42878">
    <property type="entry name" value="TWO-COMPONENT HISTIDINE KINASE"/>
    <property type="match status" value="1"/>
</dbReference>
<dbReference type="SUPFAM" id="SSF55874">
    <property type="entry name" value="ATPase domain of HSP90 chaperone/DNA topoisomerase II/histidine kinase"/>
    <property type="match status" value="1"/>
</dbReference>